<dbReference type="Proteomes" id="UP001500665">
    <property type="component" value="Unassembled WGS sequence"/>
</dbReference>
<dbReference type="Gene3D" id="1.20.5.340">
    <property type="match status" value="1"/>
</dbReference>
<reference evidence="2" key="1">
    <citation type="journal article" date="2019" name="Int. J. Syst. Evol. Microbiol.">
        <title>The Global Catalogue of Microorganisms (GCM) 10K type strain sequencing project: providing services to taxonomists for standard genome sequencing and annotation.</title>
        <authorList>
            <consortium name="The Broad Institute Genomics Platform"/>
            <consortium name="The Broad Institute Genome Sequencing Center for Infectious Disease"/>
            <person name="Wu L."/>
            <person name="Ma J."/>
        </authorList>
    </citation>
    <scope>NUCLEOTIDE SEQUENCE [LARGE SCALE GENOMIC DNA]</scope>
    <source>
        <strain evidence="2">JCM 10696</strain>
    </source>
</reference>
<accession>A0ABP4CEH1</accession>
<gene>
    <name evidence="1" type="ORF">GCM10009550_71180</name>
</gene>
<proteinExistence type="predicted"/>
<protein>
    <submittedName>
        <fullName evidence="1">Uncharacterized protein</fullName>
    </submittedName>
</protein>
<dbReference type="RefSeq" id="WP_344246573.1">
    <property type="nucleotide sequence ID" value="NZ_BAAAHH010000049.1"/>
</dbReference>
<organism evidence="1 2">
    <name type="scientific">Actinocorallia libanotica</name>
    <dbReference type="NCBI Taxonomy" id="46162"/>
    <lineage>
        <taxon>Bacteria</taxon>
        <taxon>Bacillati</taxon>
        <taxon>Actinomycetota</taxon>
        <taxon>Actinomycetes</taxon>
        <taxon>Streptosporangiales</taxon>
        <taxon>Thermomonosporaceae</taxon>
        <taxon>Actinocorallia</taxon>
    </lineage>
</organism>
<evidence type="ECO:0000313" key="1">
    <source>
        <dbReference type="EMBL" id="GAA0967381.1"/>
    </source>
</evidence>
<dbReference type="EMBL" id="BAAAHH010000049">
    <property type="protein sequence ID" value="GAA0967381.1"/>
    <property type="molecule type" value="Genomic_DNA"/>
</dbReference>
<sequence length="285" mass="31153">MAITSYPFDGQVATEAQYTKLFSEFQDSGITNSVWSTSLRVVANGSNRDISILPGRAFIRGHIYESTETQVITPPMALNSWRNDLYVLRLDPSLNQITLVRIVGSPNAGRPALTQTETGIFELPLADVWMGSNYNYADQSHITDLRSWAGHRTGVWYNATRPPSPRVGKLGRNLSTNKWEFWNGSEWQEFGTASWGNLSGKPETYPPSSHTHGWDGITDKPTAFPPAAHTHAELQTQIDALAARIAALETGAGSVAARVETLETDAVALEARVEALETPEPEGGA</sequence>
<keyword evidence="2" id="KW-1185">Reference proteome</keyword>
<comment type="caution">
    <text evidence="1">The sequence shown here is derived from an EMBL/GenBank/DDBJ whole genome shotgun (WGS) entry which is preliminary data.</text>
</comment>
<name>A0ABP4CEH1_9ACTN</name>
<evidence type="ECO:0000313" key="2">
    <source>
        <dbReference type="Proteomes" id="UP001500665"/>
    </source>
</evidence>